<organism evidence="1 2">
    <name type="scientific">Methylobacterium iners</name>
    <dbReference type="NCBI Taxonomy" id="418707"/>
    <lineage>
        <taxon>Bacteria</taxon>
        <taxon>Pseudomonadati</taxon>
        <taxon>Pseudomonadota</taxon>
        <taxon>Alphaproteobacteria</taxon>
        <taxon>Hyphomicrobiales</taxon>
        <taxon>Methylobacteriaceae</taxon>
        <taxon>Methylobacterium</taxon>
    </lineage>
</organism>
<dbReference type="InterPro" id="IPR023198">
    <property type="entry name" value="PGP-like_dom2"/>
</dbReference>
<comment type="caution">
    <text evidence="1">The sequence shown here is derived from an EMBL/GenBank/DDBJ whole genome shotgun (WGS) entry which is preliminary data.</text>
</comment>
<dbReference type="Pfam" id="PF13419">
    <property type="entry name" value="HAD_2"/>
    <property type="match status" value="1"/>
</dbReference>
<dbReference type="InterPro" id="IPR023214">
    <property type="entry name" value="HAD_sf"/>
</dbReference>
<gene>
    <name evidence="1" type="primary">gph</name>
    <name evidence="1" type="ORF">OCOJLMKI_1480</name>
</gene>
<dbReference type="SFLD" id="SFLDS00003">
    <property type="entry name" value="Haloacid_Dehalogenase"/>
    <property type="match status" value="1"/>
</dbReference>
<name>A0ABQ4RXB2_9HYPH</name>
<dbReference type="Gene3D" id="3.40.50.1000">
    <property type="entry name" value="HAD superfamily/HAD-like"/>
    <property type="match status" value="1"/>
</dbReference>
<sequence length="224" mass="24251">MTPRPADRRYDLVLFDFDGTLADTYPWFVGVLNTVADRYRFRRVAPHEAEALRGLDARAIIRHLGIPAWKLPWISRHMRALAARDAAAIRLFPGVPTMLAQLEGAGLPLGIVSSNGEEHIRRVLGPGEAARFGHFACGASLFGKARRLRAAMRWAGRSPARVLYIGDEIRDRQAAAEAGCAFGAVAWGYTHSAALAATSPALTFAEPADIVAGLLRRSGSPVAQ</sequence>
<dbReference type="InterPro" id="IPR041492">
    <property type="entry name" value="HAD_2"/>
</dbReference>
<proteinExistence type="predicted"/>
<keyword evidence="2" id="KW-1185">Reference proteome</keyword>
<protein>
    <submittedName>
        <fullName evidence="1">Phosphoglycolate phosphatase</fullName>
    </submittedName>
</protein>
<dbReference type="EMBL" id="BPQP01000020">
    <property type="protein sequence ID" value="GJD94278.1"/>
    <property type="molecule type" value="Genomic_DNA"/>
</dbReference>
<reference evidence="1" key="2">
    <citation type="submission" date="2021-08" db="EMBL/GenBank/DDBJ databases">
        <authorList>
            <person name="Tani A."/>
            <person name="Ola A."/>
            <person name="Ogura Y."/>
            <person name="Katsura K."/>
            <person name="Hayashi T."/>
        </authorList>
    </citation>
    <scope>NUCLEOTIDE SEQUENCE</scope>
    <source>
        <strain evidence="1">DSM 19015</strain>
    </source>
</reference>
<dbReference type="Gene3D" id="1.10.150.240">
    <property type="entry name" value="Putative phosphatase, domain 2"/>
    <property type="match status" value="1"/>
</dbReference>
<dbReference type="InterPro" id="IPR050155">
    <property type="entry name" value="HAD-like_hydrolase_sf"/>
</dbReference>
<dbReference type="PANTHER" id="PTHR43434:SF13">
    <property type="entry name" value="PHOSPHOGLYCOLATE PHOSPHATASE"/>
    <property type="match status" value="1"/>
</dbReference>
<dbReference type="RefSeq" id="WP_238243457.1">
    <property type="nucleotide sequence ID" value="NZ_BPQP01000020.1"/>
</dbReference>
<dbReference type="InterPro" id="IPR036412">
    <property type="entry name" value="HAD-like_sf"/>
</dbReference>
<dbReference type="PANTHER" id="PTHR43434">
    <property type="entry name" value="PHOSPHOGLYCOLATE PHOSPHATASE"/>
    <property type="match status" value="1"/>
</dbReference>
<evidence type="ECO:0000313" key="1">
    <source>
        <dbReference type="EMBL" id="GJD94278.1"/>
    </source>
</evidence>
<evidence type="ECO:0000313" key="2">
    <source>
        <dbReference type="Proteomes" id="UP001055125"/>
    </source>
</evidence>
<dbReference type="SUPFAM" id="SSF56784">
    <property type="entry name" value="HAD-like"/>
    <property type="match status" value="1"/>
</dbReference>
<reference evidence="1" key="1">
    <citation type="journal article" date="2021" name="Front. Microbiol.">
        <title>Comprehensive Comparative Genomics and Phenotyping of Methylobacterium Species.</title>
        <authorList>
            <person name="Alessa O."/>
            <person name="Ogura Y."/>
            <person name="Fujitani Y."/>
            <person name="Takami H."/>
            <person name="Hayashi T."/>
            <person name="Sahin N."/>
            <person name="Tani A."/>
        </authorList>
    </citation>
    <scope>NUCLEOTIDE SEQUENCE</scope>
    <source>
        <strain evidence="1">DSM 19015</strain>
    </source>
</reference>
<accession>A0ABQ4RXB2</accession>
<dbReference type="Proteomes" id="UP001055125">
    <property type="component" value="Unassembled WGS sequence"/>
</dbReference>
<dbReference type="SFLD" id="SFLDG01129">
    <property type="entry name" value="C1.5:_HAD__Beta-PGM__Phosphata"/>
    <property type="match status" value="1"/>
</dbReference>